<evidence type="ECO:0000256" key="6">
    <source>
        <dbReference type="ARBA" id="ARBA00023268"/>
    </source>
</evidence>
<evidence type="ECO:0000256" key="1">
    <source>
        <dbReference type="ARBA" id="ARBA00012493"/>
    </source>
</evidence>
<protein>
    <recommendedName>
        <fullName evidence="1">RNA-directed DNA polymerase</fullName>
        <ecNumber evidence="1">2.7.7.49</ecNumber>
    </recommendedName>
</protein>
<comment type="caution">
    <text evidence="9">The sequence shown here is derived from an EMBL/GenBank/DDBJ whole genome shotgun (WGS) entry which is preliminary data.</text>
</comment>
<evidence type="ECO:0000259" key="8">
    <source>
        <dbReference type="PROSITE" id="PS50994"/>
    </source>
</evidence>
<dbReference type="InterPro" id="IPR043502">
    <property type="entry name" value="DNA/RNA_pol_sf"/>
</dbReference>
<dbReference type="InterPro" id="IPR041577">
    <property type="entry name" value="RT_RNaseH_2"/>
</dbReference>
<dbReference type="PROSITE" id="PS50994">
    <property type="entry name" value="INTEGRASE"/>
    <property type="match status" value="1"/>
</dbReference>
<sequence length="701" mass="78533">MYALLKKGTKWVWSESCEVAFKTVKEKLSSDPVLCHYDPTLPLVLAVDSSAYGLGAVLAQRHPDGSERVLCCASRTLNAAEQRYSQIDKEALAIVYGVTRHHQYLFGRHFTLRSDHKPLSYIFGRKKGIPETAASRLQRYAVRLAAYDFDIVFVPTEKNGNADGLSRLPLPVSKTESEYNDDAAYLHFVEDSFPLSHKQVATETKNDKTLCKVYGYVMSGWPLDVEEEEKPYFHRRENLHISHGCIVWGWRVVVPARLRAQVLDEVHAGHAGVVRMKQLARGYVWWPRGYVWWPRLDADIEARAAECAPCARSGTRRLTPRPCPTCGPASRGAGCTWIFSNIKLVSDGGPPFTSADFEKFLVCNGVKHILTAPYHPSSNGAAENAVKTVKKVIKKATAEGDNVERAIQNFLLVYRNSLHATTGREPAVGMLGRRLRMRLDLLRPSTADVVQAAQEKQLDYAKGSSRELQPGDNILFRNFSKHGEKWEEGEITERTGAVTYKVKSGQGEQKKHIDQLMPNKRPMRYSTPAADEISRSEPPAAEATSPVHDRWESPPSSPPRGDPAAAGNAEVFTPHPCTTSPILTCDKSCCTKYPVWERELLLAPLTEKMIMDRYDYIADDTQKVTERASFEDDIPKTKVALIGIIHHLGLKTAPLLTPYKFLISREPPDMSVRVSDVHIGTEGHMCYFSLVVDSCWSFEDH</sequence>
<dbReference type="InterPro" id="IPR041588">
    <property type="entry name" value="Integrase_H2C2"/>
</dbReference>
<dbReference type="Gene3D" id="3.30.420.10">
    <property type="entry name" value="Ribonuclease H-like superfamily/Ribonuclease H"/>
    <property type="match status" value="1"/>
</dbReference>
<accession>A0A8S4F6V3</accession>
<dbReference type="PANTHER" id="PTHR37984:SF5">
    <property type="entry name" value="PROTEIN NYNRIN-LIKE"/>
    <property type="match status" value="1"/>
</dbReference>
<evidence type="ECO:0000313" key="9">
    <source>
        <dbReference type="EMBL" id="CAG9122381.1"/>
    </source>
</evidence>
<organism evidence="9 10">
    <name type="scientific">Plutella xylostella</name>
    <name type="common">Diamondback moth</name>
    <name type="synonym">Plutella maculipennis</name>
    <dbReference type="NCBI Taxonomy" id="51655"/>
    <lineage>
        <taxon>Eukaryota</taxon>
        <taxon>Metazoa</taxon>
        <taxon>Ecdysozoa</taxon>
        <taxon>Arthropoda</taxon>
        <taxon>Hexapoda</taxon>
        <taxon>Insecta</taxon>
        <taxon>Pterygota</taxon>
        <taxon>Neoptera</taxon>
        <taxon>Endopterygota</taxon>
        <taxon>Lepidoptera</taxon>
        <taxon>Glossata</taxon>
        <taxon>Ditrysia</taxon>
        <taxon>Yponomeutoidea</taxon>
        <taxon>Plutellidae</taxon>
        <taxon>Plutella</taxon>
    </lineage>
</organism>
<feature type="region of interest" description="Disordered" evidence="7">
    <location>
        <begin position="501"/>
        <end position="568"/>
    </location>
</feature>
<keyword evidence="2" id="KW-0808">Transferase</keyword>
<dbReference type="GO" id="GO:0003964">
    <property type="term" value="F:RNA-directed DNA polymerase activity"/>
    <property type="evidence" value="ECO:0007669"/>
    <property type="project" value="UniProtKB-KW"/>
</dbReference>
<name>A0A8S4F6V3_PLUXY</name>
<dbReference type="FunFam" id="3.10.20.370:FF:000001">
    <property type="entry name" value="Retrovirus-related Pol polyprotein from transposon 17.6-like protein"/>
    <property type="match status" value="1"/>
</dbReference>
<dbReference type="SUPFAM" id="SSF56672">
    <property type="entry name" value="DNA/RNA polymerases"/>
    <property type="match status" value="1"/>
</dbReference>
<keyword evidence="3" id="KW-0540">Nuclease</keyword>
<dbReference type="SUPFAM" id="SSF53098">
    <property type="entry name" value="Ribonuclease H-like"/>
    <property type="match status" value="1"/>
</dbReference>
<dbReference type="GO" id="GO:0042575">
    <property type="term" value="C:DNA polymerase complex"/>
    <property type="evidence" value="ECO:0007669"/>
    <property type="project" value="UniProtKB-ARBA"/>
</dbReference>
<dbReference type="CDD" id="cd09274">
    <property type="entry name" value="RNase_HI_RT_Ty3"/>
    <property type="match status" value="1"/>
</dbReference>
<evidence type="ECO:0000256" key="5">
    <source>
        <dbReference type="ARBA" id="ARBA00022918"/>
    </source>
</evidence>
<keyword evidence="4" id="KW-0255">Endonuclease</keyword>
<dbReference type="GO" id="GO:0015074">
    <property type="term" value="P:DNA integration"/>
    <property type="evidence" value="ECO:0007669"/>
    <property type="project" value="InterPro"/>
</dbReference>
<dbReference type="InterPro" id="IPR043128">
    <property type="entry name" value="Rev_trsase/Diguanyl_cyclase"/>
</dbReference>
<dbReference type="Gene3D" id="1.10.340.70">
    <property type="match status" value="1"/>
</dbReference>
<evidence type="ECO:0000256" key="3">
    <source>
        <dbReference type="ARBA" id="ARBA00022722"/>
    </source>
</evidence>
<dbReference type="GO" id="GO:0004519">
    <property type="term" value="F:endonuclease activity"/>
    <property type="evidence" value="ECO:0007669"/>
    <property type="project" value="UniProtKB-KW"/>
</dbReference>
<dbReference type="Pfam" id="PF17919">
    <property type="entry name" value="RT_RNaseH_2"/>
    <property type="match status" value="1"/>
</dbReference>
<proteinExistence type="predicted"/>
<dbReference type="GO" id="GO:0003676">
    <property type="term" value="F:nucleic acid binding"/>
    <property type="evidence" value="ECO:0007669"/>
    <property type="project" value="InterPro"/>
</dbReference>
<evidence type="ECO:0000256" key="7">
    <source>
        <dbReference type="SAM" id="MobiDB-lite"/>
    </source>
</evidence>
<keyword evidence="2" id="KW-0548">Nucleotidyltransferase</keyword>
<dbReference type="InterPro" id="IPR036397">
    <property type="entry name" value="RNaseH_sf"/>
</dbReference>
<dbReference type="EC" id="2.7.7.49" evidence="1"/>
<dbReference type="EMBL" id="CAJHNJ030000026">
    <property type="protein sequence ID" value="CAG9122381.1"/>
    <property type="molecule type" value="Genomic_DNA"/>
</dbReference>
<dbReference type="InterPro" id="IPR050951">
    <property type="entry name" value="Retrovirus_Pol_polyprotein"/>
</dbReference>
<dbReference type="Pfam" id="PF17921">
    <property type="entry name" value="Integrase_H2C2"/>
    <property type="match status" value="1"/>
</dbReference>
<evidence type="ECO:0000256" key="4">
    <source>
        <dbReference type="ARBA" id="ARBA00022759"/>
    </source>
</evidence>
<feature type="domain" description="Integrase catalytic" evidence="8">
    <location>
        <begin position="344"/>
        <end position="434"/>
    </location>
</feature>
<keyword evidence="6" id="KW-0511">Multifunctional enzyme</keyword>
<evidence type="ECO:0000313" key="10">
    <source>
        <dbReference type="Proteomes" id="UP000653454"/>
    </source>
</evidence>
<keyword evidence="10" id="KW-1185">Reference proteome</keyword>
<keyword evidence="5" id="KW-0695">RNA-directed DNA polymerase</keyword>
<dbReference type="InterPro" id="IPR001584">
    <property type="entry name" value="Integrase_cat-core"/>
</dbReference>
<dbReference type="AlphaFoldDB" id="A0A8S4F6V3"/>
<dbReference type="Gene3D" id="3.30.70.270">
    <property type="match status" value="1"/>
</dbReference>
<dbReference type="Proteomes" id="UP000653454">
    <property type="component" value="Unassembled WGS sequence"/>
</dbReference>
<dbReference type="PANTHER" id="PTHR37984">
    <property type="entry name" value="PROTEIN CBG26694"/>
    <property type="match status" value="1"/>
</dbReference>
<keyword evidence="4" id="KW-0378">Hydrolase</keyword>
<gene>
    <name evidence="9" type="ORF">PLXY2_LOCUS7605</name>
</gene>
<dbReference type="InterPro" id="IPR012337">
    <property type="entry name" value="RNaseH-like_sf"/>
</dbReference>
<dbReference type="Gene3D" id="3.10.20.370">
    <property type="match status" value="1"/>
</dbReference>
<evidence type="ECO:0000256" key="2">
    <source>
        <dbReference type="ARBA" id="ARBA00022695"/>
    </source>
</evidence>
<reference evidence="9" key="1">
    <citation type="submission" date="2020-11" db="EMBL/GenBank/DDBJ databases">
        <authorList>
            <person name="Whiteford S."/>
        </authorList>
    </citation>
    <scope>NUCLEOTIDE SEQUENCE</scope>
</reference>